<protein>
    <recommendedName>
        <fullName evidence="6">mitogen-activated protein kinase kinase</fullName>
        <ecNumber evidence="6">2.7.12.2</ecNumber>
    </recommendedName>
</protein>
<comment type="catalytic activity">
    <reaction evidence="7">
        <text>L-seryl-[protein] + ATP = O-phospho-L-seryl-[protein] + ADP + H(+)</text>
        <dbReference type="Rhea" id="RHEA:17989"/>
        <dbReference type="Rhea" id="RHEA-COMP:9863"/>
        <dbReference type="Rhea" id="RHEA-COMP:11604"/>
        <dbReference type="ChEBI" id="CHEBI:15378"/>
        <dbReference type="ChEBI" id="CHEBI:29999"/>
        <dbReference type="ChEBI" id="CHEBI:30616"/>
        <dbReference type="ChEBI" id="CHEBI:83421"/>
        <dbReference type="ChEBI" id="CHEBI:456216"/>
        <dbReference type="EC" id="2.7.12.2"/>
    </reaction>
</comment>
<feature type="domain" description="Protein kinase" evidence="11">
    <location>
        <begin position="71"/>
        <end position="338"/>
    </location>
</feature>
<keyword evidence="3" id="KW-0418">Kinase</keyword>
<comment type="similarity">
    <text evidence="5">Belongs to the protein kinase superfamily. STE Ser/Thr protein kinase family. MAP kinase kinase subfamily.</text>
</comment>
<keyword evidence="10" id="KW-1133">Transmembrane helix</keyword>
<dbReference type="PROSITE" id="PS50011">
    <property type="entry name" value="PROTEIN_KINASE_DOM"/>
    <property type="match status" value="1"/>
</dbReference>
<dbReference type="InterPro" id="IPR008271">
    <property type="entry name" value="Ser/Thr_kinase_AS"/>
</dbReference>
<dbReference type="GO" id="GO:0004672">
    <property type="term" value="F:protein kinase activity"/>
    <property type="evidence" value="ECO:0007669"/>
    <property type="project" value="InterPro"/>
</dbReference>
<dbReference type="Pfam" id="PF00069">
    <property type="entry name" value="Pkinase"/>
    <property type="match status" value="1"/>
</dbReference>
<evidence type="ECO:0000256" key="1">
    <source>
        <dbReference type="ARBA" id="ARBA00022679"/>
    </source>
</evidence>
<dbReference type="InterPro" id="IPR000719">
    <property type="entry name" value="Prot_kinase_dom"/>
</dbReference>
<evidence type="ECO:0000256" key="10">
    <source>
        <dbReference type="SAM" id="Phobius"/>
    </source>
</evidence>
<evidence type="ECO:0000259" key="11">
    <source>
        <dbReference type="PROSITE" id="PS50011"/>
    </source>
</evidence>
<proteinExistence type="inferred from homology"/>
<comment type="caution">
    <text evidence="12">The sequence shown here is derived from an EMBL/GenBank/DDBJ whole genome shotgun (WGS) entry which is preliminary data.</text>
</comment>
<reference evidence="12 13" key="1">
    <citation type="submission" date="2019-04" db="EMBL/GenBank/DDBJ databases">
        <title>Microbes associate with the intestines of laboratory mice.</title>
        <authorList>
            <person name="Navarre W."/>
            <person name="Wong E."/>
            <person name="Huang K."/>
            <person name="Tropini C."/>
            <person name="Ng K."/>
            <person name="Yu B."/>
        </authorList>
    </citation>
    <scope>NUCLEOTIDE SEQUENCE [LARGE SCALE GENOMIC DNA]</scope>
    <source>
        <strain evidence="12 13">NM06_A21</strain>
    </source>
</reference>
<evidence type="ECO:0000313" key="12">
    <source>
        <dbReference type="EMBL" id="TGY76221.1"/>
    </source>
</evidence>
<dbReference type="AlphaFoldDB" id="A0A4S2G3A3"/>
<keyword evidence="4" id="KW-0067">ATP-binding</keyword>
<keyword evidence="10" id="KW-0472">Membrane</keyword>
<accession>A0A4S2G3A3</accession>
<dbReference type="PANTHER" id="PTHR48013:SF9">
    <property type="entry name" value="DUAL SPECIFICITY MITOGEN-ACTIVATED PROTEIN KINASE KINASE 5"/>
    <property type="match status" value="1"/>
</dbReference>
<dbReference type="SUPFAM" id="SSF56112">
    <property type="entry name" value="Protein kinase-like (PK-like)"/>
    <property type="match status" value="1"/>
</dbReference>
<evidence type="ECO:0000256" key="6">
    <source>
        <dbReference type="ARBA" id="ARBA00038999"/>
    </source>
</evidence>
<comment type="catalytic activity">
    <reaction evidence="9">
        <text>L-tyrosyl-[protein] + ATP = O-phospho-L-tyrosyl-[protein] + ADP + H(+)</text>
        <dbReference type="Rhea" id="RHEA:10596"/>
        <dbReference type="Rhea" id="RHEA-COMP:10136"/>
        <dbReference type="Rhea" id="RHEA-COMP:20101"/>
        <dbReference type="ChEBI" id="CHEBI:15378"/>
        <dbReference type="ChEBI" id="CHEBI:30616"/>
        <dbReference type="ChEBI" id="CHEBI:46858"/>
        <dbReference type="ChEBI" id="CHEBI:61978"/>
        <dbReference type="ChEBI" id="CHEBI:456216"/>
        <dbReference type="EC" id="2.7.12.2"/>
    </reaction>
</comment>
<keyword evidence="10" id="KW-0812">Transmembrane</keyword>
<dbReference type="Proteomes" id="UP000306630">
    <property type="component" value="Unassembled WGS sequence"/>
</dbReference>
<dbReference type="GO" id="GO:0005524">
    <property type="term" value="F:ATP binding"/>
    <property type="evidence" value="ECO:0007669"/>
    <property type="project" value="UniProtKB-KW"/>
</dbReference>
<comment type="catalytic activity">
    <reaction evidence="8">
        <text>L-threonyl-[protein] + ATP = O-phospho-L-threonyl-[protein] + ADP + H(+)</text>
        <dbReference type="Rhea" id="RHEA:46608"/>
        <dbReference type="Rhea" id="RHEA-COMP:11060"/>
        <dbReference type="Rhea" id="RHEA-COMP:11605"/>
        <dbReference type="ChEBI" id="CHEBI:15378"/>
        <dbReference type="ChEBI" id="CHEBI:30013"/>
        <dbReference type="ChEBI" id="CHEBI:30616"/>
        <dbReference type="ChEBI" id="CHEBI:61977"/>
        <dbReference type="ChEBI" id="CHEBI:456216"/>
        <dbReference type="EC" id="2.7.12.2"/>
    </reaction>
</comment>
<evidence type="ECO:0000256" key="9">
    <source>
        <dbReference type="ARBA" id="ARBA00051693"/>
    </source>
</evidence>
<dbReference type="Gene3D" id="1.10.510.10">
    <property type="entry name" value="Transferase(Phosphotransferase) domain 1"/>
    <property type="match status" value="1"/>
</dbReference>
<dbReference type="PROSITE" id="PS00108">
    <property type="entry name" value="PROTEIN_KINASE_ST"/>
    <property type="match status" value="1"/>
</dbReference>
<evidence type="ECO:0000256" key="2">
    <source>
        <dbReference type="ARBA" id="ARBA00022741"/>
    </source>
</evidence>
<name>A0A4S2G3A3_9BACT</name>
<evidence type="ECO:0000256" key="7">
    <source>
        <dbReference type="ARBA" id="ARBA00049014"/>
    </source>
</evidence>
<dbReference type="EMBL" id="SRYD01000004">
    <property type="protein sequence ID" value="TGY76221.1"/>
    <property type="molecule type" value="Genomic_DNA"/>
</dbReference>
<dbReference type="EC" id="2.7.12.2" evidence="6"/>
<evidence type="ECO:0000256" key="3">
    <source>
        <dbReference type="ARBA" id="ARBA00022777"/>
    </source>
</evidence>
<evidence type="ECO:0000313" key="13">
    <source>
        <dbReference type="Proteomes" id="UP000306630"/>
    </source>
</evidence>
<evidence type="ECO:0000256" key="8">
    <source>
        <dbReference type="ARBA" id="ARBA00049299"/>
    </source>
</evidence>
<evidence type="ECO:0000256" key="5">
    <source>
        <dbReference type="ARBA" id="ARBA00038035"/>
    </source>
</evidence>
<dbReference type="PANTHER" id="PTHR48013">
    <property type="entry name" value="DUAL SPECIFICITY MITOGEN-ACTIVATED PROTEIN KINASE KINASE 5-RELATED"/>
    <property type="match status" value="1"/>
</dbReference>
<keyword evidence="2" id="KW-0547">Nucleotide-binding</keyword>
<sequence>MYLMALRLSTGTTQNGGFSSRLKNTGIKTEMNKSRKENIDKPSLKDTDSAFIGINNLSESLDLGGLFSHQFTNITPVYSSSHGPTEIYSATRYGKRFILKGLKEQYRNDPIYTIALAKEFEIGITLEHHGIRRTLSIETVGDIGLVIVLEYVDGCSLETIFASGCLSLTSARAIAVQLADALRYIHSKQVFHRDLKPSNILVSHSGSVVKIIDFNLSDSDDFIVLKIPAGSKNYMAPEQMCPDAKPSAVADIYSFGVVLDELASATGDRLLAQVAKQCVSHNPDKRPQSVAMIKLPGARQSAMETLTNLLSSKILTYILCGVCLVFAAAIVIMLNYNS</sequence>
<feature type="transmembrane region" description="Helical" evidence="10">
    <location>
        <begin position="314"/>
        <end position="336"/>
    </location>
</feature>
<evidence type="ECO:0000256" key="4">
    <source>
        <dbReference type="ARBA" id="ARBA00022840"/>
    </source>
</evidence>
<dbReference type="SMART" id="SM00220">
    <property type="entry name" value="S_TKc"/>
    <property type="match status" value="1"/>
</dbReference>
<gene>
    <name evidence="12" type="ORF">E5333_01430</name>
</gene>
<keyword evidence="1" id="KW-0808">Transferase</keyword>
<organism evidence="12 13">
    <name type="scientific">Muribaculum intestinale</name>
    <dbReference type="NCBI Taxonomy" id="1796646"/>
    <lineage>
        <taxon>Bacteria</taxon>
        <taxon>Pseudomonadati</taxon>
        <taxon>Bacteroidota</taxon>
        <taxon>Bacteroidia</taxon>
        <taxon>Bacteroidales</taxon>
        <taxon>Muribaculaceae</taxon>
        <taxon>Muribaculum</taxon>
    </lineage>
</organism>
<dbReference type="InterPro" id="IPR011009">
    <property type="entry name" value="Kinase-like_dom_sf"/>
</dbReference>